<evidence type="ECO:0000256" key="2">
    <source>
        <dbReference type="SAM" id="MobiDB-lite"/>
    </source>
</evidence>
<dbReference type="PROSITE" id="PS50122">
    <property type="entry name" value="CHEB"/>
    <property type="match status" value="1"/>
</dbReference>
<gene>
    <name evidence="4" type="ordered locus">DSC_05315</name>
</gene>
<proteinExistence type="predicted"/>
<evidence type="ECO:0000313" key="4">
    <source>
        <dbReference type="EMBL" id="AER55714.1"/>
    </source>
</evidence>
<dbReference type="eggNOG" id="COG2201">
    <property type="taxonomic scope" value="Bacteria"/>
</dbReference>
<dbReference type="HOGENOM" id="CLU_585086_0_0_6"/>
<sequence>MSATDPGLPAAVRVALLAREGQARQQLRGALLGAGAQIALEDDPNALDADALAASRPHAVLVALEPAIEDALLRLDRVLADPGLTVIYDEADLASSRQGWDAQRWTRHLSAKLHGHRDVLPPGAEAELPQSPAPGRPQAPAFVEDAVLEQHLDQAAAQSGSLPDEHGLGSTLTLADADAHAQPADAFAIDPDTWTPPPLPSRLELVDDPVPASKADAPDAPSLRADPAATPVTQARSGPTPSISQLSLVEDFEVVVPVRTAATVPPPLPPGFGSLNLELEALESSEPAAVAEDVPGSKVAGAVLLSAGIGGPDAVRRVLAGLPVSLSLPVLVHLRLDGGRYDNLTKQIQRVSPLPVLLARAGMAARAGNVYVVPDQVAAEAVDGVVCFAEGRTDVPRLLGALPPDKTAVLLLSGADAALAEPALMLGARGALVGGQSLQGCYDWAAAQALEHGGGATASPEALAQRVIEYLGG</sequence>
<dbReference type="Pfam" id="PF01339">
    <property type="entry name" value="CheB_methylest"/>
    <property type="match status" value="1"/>
</dbReference>
<name>G7UQA2_PSEUP</name>
<dbReference type="EMBL" id="CP003093">
    <property type="protein sequence ID" value="AER55714.1"/>
    <property type="molecule type" value="Genomic_DNA"/>
</dbReference>
<dbReference type="InterPro" id="IPR000673">
    <property type="entry name" value="Sig_transdc_resp-reg_Me-estase"/>
</dbReference>
<dbReference type="InterPro" id="IPR035909">
    <property type="entry name" value="CheB_C"/>
</dbReference>
<keyword evidence="5" id="KW-1185">Reference proteome</keyword>
<dbReference type="Proteomes" id="UP000005870">
    <property type="component" value="Chromosome"/>
</dbReference>
<evidence type="ECO:0000256" key="1">
    <source>
        <dbReference type="PROSITE-ProRule" id="PRU00050"/>
    </source>
</evidence>
<dbReference type="STRING" id="1045855.DSC_05315"/>
<feature type="region of interest" description="Disordered" evidence="2">
    <location>
        <begin position="187"/>
        <end position="243"/>
    </location>
</feature>
<feature type="compositionally biased region" description="Polar residues" evidence="2">
    <location>
        <begin position="231"/>
        <end position="243"/>
    </location>
</feature>
<evidence type="ECO:0000313" key="5">
    <source>
        <dbReference type="Proteomes" id="UP000005870"/>
    </source>
</evidence>
<dbReference type="GO" id="GO:0006935">
    <property type="term" value="P:chemotaxis"/>
    <property type="evidence" value="ECO:0007669"/>
    <property type="project" value="InterPro"/>
</dbReference>
<dbReference type="GO" id="GO:0008984">
    <property type="term" value="F:protein-glutamate methylesterase activity"/>
    <property type="evidence" value="ECO:0007669"/>
    <property type="project" value="InterPro"/>
</dbReference>
<protein>
    <submittedName>
        <fullName evidence="4">Chemotaxis-like protein</fullName>
    </submittedName>
</protein>
<reference evidence="4 5" key="1">
    <citation type="journal article" date="2012" name="J. Bacteriol.">
        <title>Complete Genome Sequence of the BTEX-Degrading Bacterium Pseudoxanthomonas spadix BD-a59.</title>
        <authorList>
            <person name="Lee S.H."/>
            <person name="Jin H.M."/>
            <person name="Lee H.J."/>
            <person name="Kim J.M."/>
            <person name="Jeon C.O."/>
        </authorList>
    </citation>
    <scope>NUCLEOTIDE SEQUENCE [LARGE SCALE GENOMIC DNA]</scope>
    <source>
        <strain evidence="4 5">BD-a59</strain>
    </source>
</reference>
<dbReference type="AlphaFoldDB" id="G7UQA2"/>
<dbReference type="Gene3D" id="3.40.50.180">
    <property type="entry name" value="Methylesterase CheB, C-terminal domain"/>
    <property type="match status" value="1"/>
</dbReference>
<dbReference type="OrthoDB" id="9793421at2"/>
<comment type="caution">
    <text evidence="1">Lacks conserved residue(s) required for the propagation of feature annotation.</text>
</comment>
<dbReference type="GO" id="GO:0000156">
    <property type="term" value="F:phosphorelay response regulator activity"/>
    <property type="evidence" value="ECO:0007669"/>
    <property type="project" value="InterPro"/>
</dbReference>
<feature type="domain" description="CheB-type methylesterase" evidence="3">
    <location>
        <begin position="295"/>
        <end position="374"/>
    </location>
</feature>
<evidence type="ECO:0000259" key="3">
    <source>
        <dbReference type="PROSITE" id="PS50122"/>
    </source>
</evidence>
<dbReference type="GO" id="GO:0005737">
    <property type="term" value="C:cytoplasm"/>
    <property type="evidence" value="ECO:0007669"/>
    <property type="project" value="InterPro"/>
</dbReference>
<feature type="region of interest" description="Disordered" evidence="2">
    <location>
        <begin position="117"/>
        <end position="139"/>
    </location>
</feature>
<feature type="compositionally biased region" description="Low complexity" evidence="2">
    <location>
        <begin position="208"/>
        <end position="222"/>
    </location>
</feature>
<dbReference type="RefSeq" id="WP_014159891.1">
    <property type="nucleotide sequence ID" value="NC_016147.2"/>
</dbReference>
<accession>G7UQA2</accession>
<organism evidence="4 5">
    <name type="scientific">Pseudoxanthomonas spadix (strain BD-a59)</name>
    <dbReference type="NCBI Taxonomy" id="1045855"/>
    <lineage>
        <taxon>Bacteria</taxon>
        <taxon>Pseudomonadati</taxon>
        <taxon>Pseudomonadota</taxon>
        <taxon>Gammaproteobacteria</taxon>
        <taxon>Lysobacterales</taxon>
        <taxon>Lysobacteraceae</taxon>
        <taxon>Pseudoxanthomonas</taxon>
    </lineage>
</organism>
<dbReference type="KEGG" id="psd:DSC_05315"/>
<dbReference type="SUPFAM" id="SSF52738">
    <property type="entry name" value="Methylesterase CheB, C-terminal domain"/>
    <property type="match status" value="1"/>
</dbReference>